<organism evidence="2 3">
    <name type="scientific">Enterovirga rhinocerotis</name>
    <dbReference type="NCBI Taxonomy" id="1339210"/>
    <lineage>
        <taxon>Bacteria</taxon>
        <taxon>Pseudomonadati</taxon>
        <taxon>Pseudomonadota</taxon>
        <taxon>Alphaproteobacteria</taxon>
        <taxon>Hyphomicrobiales</taxon>
        <taxon>Methylobacteriaceae</taxon>
        <taxon>Enterovirga</taxon>
    </lineage>
</organism>
<sequence length="269" mass="27980">MGRLEGKVAIVIGAGQSPGQGMGNGRAVCLRFAEEGAKILAVDRDLASAEETAAMARPDSGGAVKASAADVTNGASLGRAIAEAVRLWGRLDILYYNVGVSIAGGDTILSEVTEEAFDRVHAINLRGAVMAAKHAVPIMREQGSGVILNVSSMSAIETTYPFVSYRTSKAGLIAFTQQLAMQNAAYGIRANAILPGLMDTPMAVDTRSRATGRPREEVAAERDARVPLRGRMGTAWDVAHAALFLASDEAGFITGIALPVDGGALNRIG</sequence>
<dbReference type="CDD" id="cd05233">
    <property type="entry name" value="SDR_c"/>
    <property type="match status" value="1"/>
</dbReference>
<dbReference type="AlphaFoldDB" id="A0A4R7CA98"/>
<comment type="similarity">
    <text evidence="1">Belongs to the short-chain dehydrogenases/reductases (SDR) family.</text>
</comment>
<dbReference type="Pfam" id="PF13561">
    <property type="entry name" value="adh_short_C2"/>
    <property type="match status" value="1"/>
</dbReference>
<dbReference type="InterPro" id="IPR002347">
    <property type="entry name" value="SDR_fam"/>
</dbReference>
<dbReference type="GO" id="GO:0006633">
    <property type="term" value="P:fatty acid biosynthetic process"/>
    <property type="evidence" value="ECO:0007669"/>
    <property type="project" value="TreeGrafter"/>
</dbReference>
<dbReference type="GO" id="GO:0016616">
    <property type="term" value="F:oxidoreductase activity, acting on the CH-OH group of donors, NAD or NADP as acceptor"/>
    <property type="evidence" value="ECO:0007669"/>
    <property type="project" value="TreeGrafter"/>
</dbReference>
<dbReference type="EMBL" id="SNZR01000011">
    <property type="protein sequence ID" value="TDR94992.1"/>
    <property type="molecule type" value="Genomic_DNA"/>
</dbReference>
<dbReference type="FunFam" id="3.40.50.720:FF:000084">
    <property type="entry name" value="Short-chain dehydrogenase reductase"/>
    <property type="match status" value="1"/>
</dbReference>
<dbReference type="GO" id="GO:0048038">
    <property type="term" value="F:quinone binding"/>
    <property type="evidence" value="ECO:0007669"/>
    <property type="project" value="TreeGrafter"/>
</dbReference>
<evidence type="ECO:0000256" key="1">
    <source>
        <dbReference type="ARBA" id="ARBA00006484"/>
    </source>
</evidence>
<keyword evidence="3" id="KW-1185">Reference proteome</keyword>
<dbReference type="Proteomes" id="UP000295122">
    <property type="component" value="Unassembled WGS sequence"/>
</dbReference>
<comment type="caution">
    <text evidence="2">The sequence shown here is derived from an EMBL/GenBank/DDBJ whole genome shotgun (WGS) entry which is preliminary data.</text>
</comment>
<evidence type="ECO:0000313" key="3">
    <source>
        <dbReference type="Proteomes" id="UP000295122"/>
    </source>
</evidence>
<dbReference type="SUPFAM" id="SSF51735">
    <property type="entry name" value="NAD(P)-binding Rossmann-fold domains"/>
    <property type="match status" value="1"/>
</dbReference>
<dbReference type="PRINTS" id="PR00081">
    <property type="entry name" value="GDHRDH"/>
</dbReference>
<dbReference type="RefSeq" id="WP_133769839.1">
    <property type="nucleotide sequence ID" value="NZ_SNZR01000011.1"/>
</dbReference>
<dbReference type="OrthoDB" id="9797020at2"/>
<name>A0A4R7CA98_9HYPH</name>
<dbReference type="PRINTS" id="PR00080">
    <property type="entry name" value="SDRFAMILY"/>
</dbReference>
<reference evidence="2 3" key="1">
    <citation type="submission" date="2019-03" db="EMBL/GenBank/DDBJ databases">
        <title>Genomic Encyclopedia of Type Strains, Phase IV (KMG-IV): sequencing the most valuable type-strain genomes for metagenomic binning, comparative biology and taxonomic classification.</title>
        <authorList>
            <person name="Goeker M."/>
        </authorList>
    </citation>
    <scope>NUCLEOTIDE SEQUENCE [LARGE SCALE GENOMIC DNA]</scope>
    <source>
        <strain evidence="2 3">DSM 25903</strain>
    </source>
</reference>
<dbReference type="PANTHER" id="PTHR42760">
    <property type="entry name" value="SHORT-CHAIN DEHYDROGENASES/REDUCTASES FAMILY MEMBER"/>
    <property type="match status" value="1"/>
</dbReference>
<dbReference type="PANTHER" id="PTHR42760:SF122">
    <property type="entry name" value="NAD(P)-BINDING PROTEIN"/>
    <property type="match status" value="1"/>
</dbReference>
<proteinExistence type="inferred from homology"/>
<protein>
    <submittedName>
        <fullName evidence="2">NAD(P)-dependent dehydrogenase (Short-subunit alcohol dehydrogenase family)</fullName>
    </submittedName>
</protein>
<dbReference type="Gene3D" id="3.40.50.720">
    <property type="entry name" value="NAD(P)-binding Rossmann-like Domain"/>
    <property type="match status" value="1"/>
</dbReference>
<accession>A0A4R7CA98</accession>
<gene>
    <name evidence="2" type="ORF">EV668_2284</name>
</gene>
<dbReference type="InterPro" id="IPR036291">
    <property type="entry name" value="NAD(P)-bd_dom_sf"/>
</dbReference>
<evidence type="ECO:0000313" key="2">
    <source>
        <dbReference type="EMBL" id="TDR94992.1"/>
    </source>
</evidence>